<comment type="similarity">
    <text evidence="1">Belongs to the AAR2 family.</text>
</comment>
<accession>A0A5J4P2J8</accession>
<evidence type="ECO:0000259" key="4">
    <source>
        <dbReference type="Pfam" id="PF05282"/>
    </source>
</evidence>
<evidence type="ECO:0000256" key="2">
    <source>
        <dbReference type="ARBA" id="ARBA00016372"/>
    </source>
</evidence>
<dbReference type="GO" id="GO:0000244">
    <property type="term" value="P:spliceosomal tri-snRNP complex assembly"/>
    <property type="evidence" value="ECO:0007669"/>
    <property type="project" value="TreeGrafter"/>
</dbReference>
<dbReference type="InterPro" id="IPR033648">
    <property type="entry name" value="AAR2_C"/>
</dbReference>
<evidence type="ECO:0000313" key="6">
    <source>
        <dbReference type="EMBL" id="KAA3681939.1"/>
    </source>
</evidence>
<dbReference type="Proteomes" id="UP000324629">
    <property type="component" value="Unassembled WGS sequence"/>
</dbReference>
<name>A0A5J4P2J8_9TREM</name>
<dbReference type="InterPro" id="IPR033647">
    <property type="entry name" value="Aar2_N"/>
</dbReference>
<evidence type="ECO:0000313" key="7">
    <source>
        <dbReference type="Proteomes" id="UP000324629"/>
    </source>
</evidence>
<dbReference type="InterPro" id="IPR038514">
    <property type="entry name" value="AAR2_C_sf"/>
</dbReference>
<comment type="caution">
    <text evidence="6">The sequence shown here is derived from an EMBL/GenBank/DDBJ whole genome shotgun (WGS) entry which is preliminary data.</text>
</comment>
<dbReference type="InterPro" id="IPR038516">
    <property type="entry name" value="AAR2_N_sf"/>
</dbReference>
<evidence type="ECO:0000259" key="5">
    <source>
        <dbReference type="Pfam" id="PF20981"/>
    </source>
</evidence>
<dbReference type="Pfam" id="PF05282">
    <property type="entry name" value="AAR2"/>
    <property type="match status" value="1"/>
</dbReference>
<evidence type="ECO:0000256" key="1">
    <source>
        <dbReference type="ARBA" id="ARBA00006281"/>
    </source>
</evidence>
<dbReference type="PANTHER" id="PTHR12689">
    <property type="entry name" value="A1 CISTRON SPLICING FACTOR AAR2-RELATED"/>
    <property type="match status" value="1"/>
</dbReference>
<feature type="domain" description="AAR2 C-terminal" evidence="4">
    <location>
        <begin position="191"/>
        <end position="400"/>
    </location>
</feature>
<dbReference type="Gene3D" id="1.25.40.550">
    <property type="entry name" value="Aar2, C-terminal domain-like"/>
    <property type="match status" value="1"/>
</dbReference>
<dbReference type="CDD" id="cd13777">
    <property type="entry name" value="Aar2_N"/>
    <property type="match status" value="1"/>
</dbReference>
<protein>
    <recommendedName>
        <fullName evidence="2">Protein AAR2 homolog</fullName>
    </recommendedName>
    <alternativeName>
        <fullName evidence="3">AAR2 splicing factor homolog</fullName>
    </alternativeName>
</protein>
<organism evidence="6 7">
    <name type="scientific">Paragonimus westermani</name>
    <dbReference type="NCBI Taxonomy" id="34504"/>
    <lineage>
        <taxon>Eukaryota</taxon>
        <taxon>Metazoa</taxon>
        <taxon>Spiralia</taxon>
        <taxon>Lophotrochozoa</taxon>
        <taxon>Platyhelminthes</taxon>
        <taxon>Trematoda</taxon>
        <taxon>Digenea</taxon>
        <taxon>Plagiorchiida</taxon>
        <taxon>Troglotremata</taxon>
        <taxon>Troglotrematidae</taxon>
        <taxon>Paragonimus</taxon>
    </lineage>
</organism>
<dbReference type="InterPro" id="IPR007946">
    <property type="entry name" value="AAR2"/>
</dbReference>
<proteinExistence type="inferred from homology"/>
<feature type="domain" description="AAR2 N-terminal" evidence="5">
    <location>
        <begin position="3"/>
        <end position="138"/>
    </location>
</feature>
<evidence type="ECO:0000256" key="3">
    <source>
        <dbReference type="ARBA" id="ARBA00030625"/>
    </source>
</evidence>
<dbReference type="EMBL" id="QNGE01000097">
    <property type="protein sequence ID" value="KAA3681939.1"/>
    <property type="molecule type" value="Genomic_DNA"/>
</dbReference>
<dbReference type="CDD" id="cd13778">
    <property type="entry name" value="Aar2_C"/>
    <property type="match status" value="1"/>
</dbReference>
<keyword evidence="7" id="KW-1185">Reference proteome</keyword>
<reference evidence="6 7" key="1">
    <citation type="journal article" date="2019" name="Gigascience">
        <title>Whole-genome sequence of the oriental lung fluke Paragonimus westermani.</title>
        <authorList>
            <person name="Oey H."/>
            <person name="Zakrzewski M."/>
            <person name="Narain K."/>
            <person name="Devi K.R."/>
            <person name="Agatsuma T."/>
            <person name="Nawaratna S."/>
            <person name="Gobert G.N."/>
            <person name="Jones M.K."/>
            <person name="Ragan M.A."/>
            <person name="McManus D.P."/>
            <person name="Krause L."/>
        </authorList>
    </citation>
    <scope>NUCLEOTIDE SEQUENCE [LARGE SCALE GENOMIC DNA]</scope>
    <source>
        <strain evidence="6 7">IND2009</strain>
    </source>
</reference>
<dbReference type="PANTHER" id="PTHR12689:SF4">
    <property type="entry name" value="PROTEIN AAR2 HOMOLOG"/>
    <property type="match status" value="1"/>
</dbReference>
<dbReference type="Pfam" id="PF20981">
    <property type="entry name" value="AAR2_1st"/>
    <property type="match status" value="1"/>
</dbReference>
<sequence length="433" mass="49541">MQGCVLLLQDVPENTEIGIDLKFWRVGKRFRGIKNIPAGFHYVYFSMSDLEVQLEQDEYRLKAGELYVRRKTSEMRSELQPSFVDFEDIRLTSVDIDRLTDNIKELSMYLGPYPSEHCRDWIALTNFISPSSLDRLLPECGRINSCAQFLSQQSSSQQRLALRNEISSPVFTNPEDLLPKLDIVPGTEIRFSHLPRNPLFPSDSEPLDITAHGIDQTYTLDTVLNTLSSGCESEENRMDRWKGLLTKEREILAELQFSYVAFLLNHVLDGWWHWRRIVRLLANCERAVRLRPQLYIDLLTVLYHQLCSASQSKNFLESDSSDISTAELADLFFSEAADVHQASSTEPAFLPSVMRKLLRNILYSTANSSVNNEGIDGVFGLLHQRAEGFCHSLEQRFHWGITPKSLCNDNKVTDVLVDDVDWDGDEAPVIVQM</sequence>
<gene>
    <name evidence="6" type="ORF">DEA37_0006033</name>
</gene>
<dbReference type="AlphaFoldDB" id="A0A5J4P2J8"/>
<dbReference type="Gene3D" id="2.60.34.20">
    <property type="match status" value="1"/>
</dbReference>